<dbReference type="AlphaFoldDB" id="A0A7S1VSV7"/>
<evidence type="ECO:0000256" key="1">
    <source>
        <dbReference type="SAM" id="Phobius"/>
    </source>
</evidence>
<feature type="transmembrane region" description="Helical" evidence="1">
    <location>
        <begin position="343"/>
        <end position="369"/>
    </location>
</feature>
<dbReference type="EMBL" id="HBGK01049976">
    <property type="protein sequence ID" value="CAD9309942.1"/>
    <property type="molecule type" value="Transcribed_RNA"/>
</dbReference>
<feature type="transmembrane region" description="Helical" evidence="1">
    <location>
        <begin position="12"/>
        <end position="30"/>
    </location>
</feature>
<sequence>MTAIEFLSEQFTYLLGYTYAGSGFVFGYLVDGQLFGRPFQLVDGDSYFLAPPFFFNVLPSVIFFSALVSMGYYLRILPFLVRKVGYFLAICLGTSASESLSAAGNIFIGQTEAPLLVRPFMPEMTESELHAVMTGGFATIAGSVFGVYISFGIDGVAILAASAMSAPAALAISKLTYPETEDSPTSTGKKGAYDIPSSDHVNVIHAATDGAVVGTQLMLNIAGNLVAFLAIIAMLDAWLYYFGERVDIYLSFNAICEVVFYPFAWLMGVDAEDCREVAVVLGLKIFANEFVAYEKLAFTFKDQISDRSFYIASYALCGFSNFGSIGIQLGGLTPLAPNQGKKLAKLVFSAMIAGNTACFMTACIAGIFYEAP</sequence>
<accession>A0A7S1VSV7</accession>
<gene>
    <name evidence="4" type="ORF">GOCE00092_LOCUS26250</name>
</gene>
<name>A0A7S1VSV7_9STRA</name>
<feature type="transmembrane region" description="Helical" evidence="1">
    <location>
        <begin position="50"/>
        <end position="74"/>
    </location>
</feature>
<organism evidence="4">
    <name type="scientific">Grammatophora oceanica</name>
    <dbReference type="NCBI Taxonomy" id="210454"/>
    <lineage>
        <taxon>Eukaryota</taxon>
        <taxon>Sar</taxon>
        <taxon>Stramenopiles</taxon>
        <taxon>Ochrophyta</taxon>
        <taxon>Bacillariophyta</taxon>
        <taxon>Fragilariophyceae</taxon>
        <taxon>Fragilariophycidae</taxon>
        <taxon>Rhabdonematales</taxon>
        <taxon>Grammatophoraceae</taxon>
        <taxon>Grammatophora</taxon>
    </lineage>
</organism>
<dbReference type="InterPro" id="IPR011657">
    <property type="entry name" value="CNT_C_dom"/>
</dbReference>
<feature type="domain" description="Concentrative nucleoside transporter C-terminal" evidence="2">
    <location>
        <begin position="158"/>
        <end position="366"/>
    </location>
</feature>
<evidence type="ECO:0000259" key="2">
    <source>
        <dbReference type="Pfam" id="PF07662"/>
    </source>
</evidence>
<feature type="transmembrane region" description="Helical" evidence="1">
    <location>
        <begin position="309"/>
        <end position="331"/>
    </location>
</feature>
<evidence type="ECO:0000313" key="4">
    <source>
        <dbReference type="EMBL" id="CAD9309942.1"/>
    </source>
</evidence>
<keyword evidence="1" id="KW-1133">Transmembrane helix</keyword>
<dbReference type="Pfam" id="PF07662">
    <property type="entry name" value="Nucleos_tra2_C"/>
    <property type="match status" value="1"/>
</dbReference>
<evidence type="ECO:0008006" key="5">
    <source>
        <dbReference type="Google" id="ProtNLM"/>
    </source>
</evidence>
<reference evidence="4" key="1">
    <citation type="submission" date="2021-01" db="EMBL/GenBank/DDBJ databases">
        <authorList>
            <person name="Corre E."/>
            <person name="Pelletier E."/>
            <person name="Niang G."/>
            <person name="Scheremetjew M."/>
            <person name="Finn R."/>
            <person name="Kale V."/>
            <person name="Holt S."/>
            <person name="Cochrane G."/>
            <person name="Meng A."/>
            <person name="Brown T."/>
            <person name="Cohen L."/>
        </authorList>
    </citation>
    <scope>NUCLEOTIDE SEQUENCE</scope>
    <source>
        <strain evidence="4">CCMP 410</strain>
    </source>
</reference>
<proteinExistence type="predicted"/>
<feature type="transmembrane region" description="Helical" evidence="1">
    <location>
        <begin position="221"/>
        <end position="241"/>
    </location>
</feature>
<dbReference type="InterPro" id="IPR011642">
    <property type="entry name" value="Gate_dom"/>
</dbReference>
<keyword evidence="1" id="KW-0472">Membrane</keyword>
<dbReference type="GO" id="GO:0005886">
    <property type="term" value="C:plasma membrane"/>
    <property type="evidence" value="ECO:0007669"/>
    <property type="project" value="TreeGrafter"/>
</dbReference>
<dbReference type="PANTHER" id="PTHR10590">
    <property type="entry name" value="SODIUM/NUCLEOSIDE COTRANSPORTER"/>
    <property type="match status" value="1"/>
</dbReference>
<dbReference type="PANTHER" id="PTHR10590:SF4">
    <property type="entry name" value="SOLUTE CARRIER FAMILY 28 MEMBER 3"/>
    <property type="match status" value="1"/>
</dbReference>
<feature type="transmembrane region" description="Helical" evidence="1">
    <location>
        <begin position="86"/>
        <end position="109"/>
    </location>
</feature>
<feature type="domain" description="Nucleoside transporter/FeoB GTPase Gate" evidence="3">
    <location>
        <begin position="54"/>
        <end position="152"/>
    </location>
</feature>
<feature type="transmembrane region" description="Helical" evidence="1">
    <location>
        <begin position="156"/>
        <end position="177"/>
    </location>
</feature>
<dbReference type="InterPro" id="IPR008276">
    <property type="entry name" value="C_nuclsd_transpt"/>
</dbReference>
<keyword evidence="1" id="KW-0812">Transmembrane</keyword>
<dbReference type="GO" id="GO:0005415">
    <property type="term" value="F:nucleoside:sodium symporter activity"/>
    <property type="evidence" value="ECO:0007669"/>
    <property type="project" value="TreeGrafter"/>
</dbReference>
<feature type="transmembrane region" description="Helical" evidence="1">
    <location>
        <begin position="129"/>
        <end position="149"/>
    </location>
</feature>
<protein>
    <recommendedName>
        <fullName evidence="5">Sodium/nucleoside cotransporter</fullName>
    </recommendedName>
</protein>
<dbReference type="Pfam" id="PF07670">
    <property type="entry name" value="Gate"/>
    <property type="match status" value="1"/>
</dbReference>
<evidence type="ECO:0000259" key="3">
    <source>
        <dbReference type="Pfam" id="PF07670"/>
    </source>
</evidence>